<feature type="transmembrane region" description="Helical" evidence="14">
    <location>
        <begin position="236"/>
        <end position="261"/>
    </location>
</feature>
<feature type="transmembrane region" description="Helical" evidence="14">
    <location>
        <begin position="71"/>
        <end position="90"/>
    </location>
</feature>
<gene>
    <name evidence="15" type="ORF">METZ01_LOCUS32492</name>
</gene>
<feature type="transmembrane region" description="Helical" evidence="14">
    <location>
        <begin position="39"/>
        <end position="59"/>
    </location>
</feature>
<dbReference type="InterPro" id="IPR001734">
    <property type="entry name" value="Na/solute_symporter"/>
</dbReference>
<dbReference type="InterPro" id="IPR038377">
    <property type="entry name" value="Na/Glc_symporter_sf"/>
</dbReference>
<comment type="similarity">
    <text evidence="2">Belongs to the sodium:solute symporter (SSF) (TC 2.A.21) family.</text>
</comment>
<evidence type="ECO:0000256" key="8">
    <source>
        <dbReference type="ARBA" id="ARBA00023053"/>
    </source>
</evidence>
<feature type="region of interest" description="Disordered" evidence="13">
    <location>
        <begin position="506"/>
        <end position="532"/>
    </location>
</feature>
<comment type="subcellular location">
    <subcellularLocation>
        <location evidence="1">Cell membrane</location>
        <topology evidence="1">Multi-pass membrane protein</topology>
    </subcellularLocation>
</comment>
<dbReference type="Gene3D" id="1.20.1730.10">
    <property type="entry name" value="Sodium/glucose cotransporter"/>
    <property type="match status" value="1"/>
</dbReference>
<dbReference type="PANTHER" id="PTHR48086">
    <property type="entry name" value="SODIUM/PROLINE SYMPORTER-RELATED"/>
    <property type="match status" value="1"/>
</dbReference>
<evidence type="ECO:0000256" key="5">
    <source>
        <dbReference type="ARBA" id="ARBA00022692"/>
    </source>
</evidence>
<comment type="catalytic activity">
    <reaction evidence="12">
        <text>L-proline(in) + Na(+)(in) = L-proline(out) + Na(+)(out)</text>
        <dbReference type="Rhea" id="RHEA:28967"/>
        <dbReference type="ChEBI" id="CHEBI:29101"/>
        <dbReference type="ChEBI" id="CHEBI:60039"/>
    </reaction>
</comment>
<keyword evidence="3" id="KW-0813">Transport</keyword>
<feature type="transmembrane region" description="Helical" evidence="14">
    <location>
        <begin position="188"/>
        <end position="206"/>
    </location>
</feature>
<feature type="transmembrane region" description="Helical" evidence="14">
    <location>
        <begin position="120"/>
        <end position="139"/>
    </location>
</feature>
<dbReference type="GO" id="GO:0005298">
    <property type="term" value="F:proline:sodium symporter activity"/>
    <property type="evidence" value="ECO:0007669"/>
    <property type="project" value="InterPro"/>
</dbReference>
<evidence type="ECO:0000256" key="4">
    <source>
        <dbReference type="ARBA" id="ARBA00022475"/>
    </source>
</evidence>
<feature type="transmembrane region" description="Helical" evidence="14">
    <location>
        <begin position="6"/>
        <end position="23"/>
    </location>
</feature>
<dbReference type="GO" id="GO:0031402">
    <property type="term" value="F:sodium ion binding"/>
    <property type="evidence" value="ECO:0007669"/>
    <property type="project" value="InterPro"/>
</dbReference>
<protein>
    <recommendedName>
        <fullName evidence="16">Sodium/proline symporter</fullName>
    </recommendedName>
</protein>
<keyword evidence="5 14" id="KW-0812">Transmembrane</keyword>
<feature type="transmembrane region" description="Helical" evidence="14">
    <location>
        <begin position="273"/>
        <end position="297"/>
    </location>
</feature>
<evidence type="ECO:0000256" key="9">
    <source>
        <dbReference type="ARBA" id="ARBA00023065"/>
    </source>
</evidence>
<sequence>MFERYSMIALYFSVLMLLGYLASRRVRSMNDFVIGGKSLSFWVAAFSAQATGESAWLLLGLTGMGAMVGFSAYWVVVGEFLGVAAAWFLMATRFKRLTDKYDSMTVIDYMVSRFKPKTHFLRIMSALVLTIFVLIYISAQIDATGSAFETFLEWDYLTGAIAGFVIVAIYCIAGGFLAAAWTDMFQGAVMLVCLIMLPTVAFLSLSNAESIYEGLYAIEPGLVNMWGSGGFNLMNLSVVIGMGLIGLGFVGSPQVFARFIAIKSEAQINRGKWVAIVFTILVDFSAVSIGVLGRYIFTTQGVEPDAVLGNGAQNVLSELVEYTFSPWIVGLYVAGVLSAIMSTVSSLLVMAAGSITHDLYEKIYNPILSDLQAAWMCRRITIVLAVCALGVAVVVSMLSPDRTIFWFVIFGWAGIAATFCPMIILSLFWPRFTERAAIASMLTGFFMTIISKFVLQQMDGIGLYFASLETMPPSFLSALIVGYLVTIIWPDEELESRYRAELASLEESADEIKRSSSAVSKAERTGFSFPSR</sequence>
<keyword evidence="9" id="KW-0406">Ion transport</keyword>
<evidence type="ECO:0000256" key="1">
    <source>
        <dbReference type="ARBA" id="ARBA00004651"/>
    </source>
</evidence>
<evidence type="ECO:0000313" key="15">
    <source>
        <dbReference type="EMBL" id="SUZ79638.1"/>
    </source>
</evidence>
<dbReference type="PROSITE" id="PS50283">
    <property type="entry name" value="NA_SOLUT_SYMP_3"/>
    <property type="match status" value="1"/>
</dbReference>
<dbReference type="AlphaFoldDB" id="A0A381QL96"/>
<dbReference type="PANTHER" id="PTHR48086:SF3">
    <property type="entry name" value="SODIUM_PROLINE SYMPORTER"/>
    <property type="match status" value="1"/>
</dbReference>
<keyword evidence="7 14" id="KW-1133">Transmembrane helix</keyword>
<keyword evidence="8" id="KW-0915">Sodium</keyword>
<dbReference type="NCBIfam" id="TIGR00813">
    <property type="entry name" value="sss"/>
    <property type="match status" value="1"/>
</dbReference>
<evidence type="ECO:0000256" key="2">
    <source>
        <dbReference type="ARBA" id="ARBA00006434"/>
    </source>
</evidence>
<dbReference type="InterPro" id="IPR011851">
    <property type="entry name" value="Na/Pro_symporter"/>
</dbReference>
<evidence type="ECO:0000256" key="13">
    <source>
        <dbReference type="SAM" id="MobiDB-lite"/>
    </source>
</evidence>
<proteinExistence type="inferred from homology"/>
<feature type="transmembrane region" description="Helical" evidence="14">
    <location>
        <begin position="159"/>
        <end position="181"/>
    </location>
</feature>
<dbReference type="InterPro" id="IPR050277">
    <property type="entry name" value="Sodium:Solute_Symporter"/>
</dbReference>
<feature type="transmembrane region" description="Helical" evidence="14">
    <location>
        <begin position="461"/>
        <end position="489"/>
    </location>
</feature>
<reference evidence="15" key="1">
    <citation type="submission" date="2018-05" db="EMBL/GenBank/DDBJ databases">
        <authorList>
            <person name="Lanie J.A."/>
            <person name="Ng W.-L."/>
            <person name="Kazmierczak K.M."/>
            <person name="Andrzejewski T.M."/>
            <person name="Davidsen T.M."/>
            <person name="Wayne K.J."/>
            <person name="Tettelin H."/>
            <person name="Glass J.I."/>
            <person name="Rusch D."/>
            <person name="Podicherti R."/>
            <person name="Tsui H.-C.T."/>
            <person name="Winkler M.E."/>
        </authorList>
    </citation>
    <scope>NUCLEOTIDE SEQUENCE</scope>
</reference>
<evidence type="ECO:0000256" key="3">
    <source>
        <dbReference type="ARBA" id="ARBA00022448"/>
    </source>
</evidence>
<dbReference type="GO" id="GO:0015824">
    <property type="term" value="P:proline transport"/>
    <property type="evidence" value="ECO:0007669"/>
    <property type="project" value="InterPro"/>
</dbReference>
<dbReference type="Pfam" id="PF00474">
    <property type="entry name" value="SSF"/>
    <property type="match status" value="1"/>
</dbReference>
<evidence type="ECO:0000256" key="14">
    <source>
        <dbReference type="SAM" id="Phobius"/>
    </source>
</evidence>
<evidence type="ECO:0008006" key="16">
    <source>
        <dbReference type="Google" id="ProtNLM"/>
    </source>
</evidence>
<evidence type="ECO:0000256" key="11">
    <source>
        <dbReference type="ARBA" id="ARBA00023201"/>
    </source>
</evidence>
<evidence type="ECO:0000256" key="7">
    <source>
        <dbReference type="ARBA" id="ARBA00022989"/>
    </source>
</evidence>
<dbReference type="GO" id="GO:0005886">
    <property type="term" value="C:plasma membrane"/>
    <property type="evidence" value="ECO:0007669"/>
    <property type="project" value="UniProtKB-SubCell"/>
</dbReference>
<feature type="transmembrane region" description="Helical" evidence="14">
    <location>
        <begin position="327"/>
        <end position="355"/>
    </location>
</feature>
<name>A0A381QL96_9ZZZZ</name>
<dbReference type="CDD" id="cd11475">
    <property type="entry name" value="SLC5sbd_PutP"/>
    <property type="match status" value="1"/>
</dbReference>
<accession>A0A381QL96</accession>
<evidence type="ECO:0000256" key="12">
    <source>
        <dbReference type="ARBA" id="ARBA00033708"/>
    </source>
</evidence>
<dbReference type="EMBL" id="UINC01001394">
    <property type="protein sequence ID" value="SUZ79638.1"/>
    <property type="molecule type" value="Genomic_DNA"/>
</dbReference>
<keyword evidence="4" id="KW-1003">Cell membrane</keyword>
<organism evidence="15">
    <name type="scientific">marine metagenome</name>
    <dbReference type="NCBI Taxonomy" id="408172"/>
    <lineage>
        <taxon>unclassified sequences</taxon>
        <taxon>metagenomes</taxon>
        <taxon>ecological metagenomes</taxon>
    </lineage>
</organism>
<evidence type="ECO:0000256" key="6">
    <source>
        <dbReference type="ARBA" id="ARBA00022847"/>
    </source>
</evidence>
<feature type="transmembrane region" description="Helical" evidence="14">
    <location>
        <begin position="404"/>
        <end position="429"/>
    </location>
</feature>
<keyword evidence="11" id="KW-0739">Sodium transport</keyword>
<feature type="transmembrane region" description="Helical" evidence="14">
    <location>
        <begin position="436"/>
        <end position="455"/>
    </location>
</feature>
<feature type="transmembrane region" description="Helical" evidence="14">
    <location>
        <begin position="376"/>
        <end position="398"/>
    </location>
</feature>
<evidence type="ECO:0000256" key="10">
    <source>
        <dbReference type="ARBA" id="ARBA00023136"/>
    </source>
</evidence>
<keyword evidence="6" id="KW-0769">Symport</keyword>
<keyword evidence="10 14" id="KW-0472">Membrane</keyword>